<dbReference type="STRING" id="990371.SAMN05421813_12314"/>
<reference evidence="2" key="1">
    <citation type="submission" date="2016-10" db="EMBL/GenBank/DDBJ databases">
        <authorList>
            <person name="Varghese N."/>
            <person name="Submissions S."/>
        </authorList>
    </citation>
    <scope>NUCLEOTIDE SEQUENCE [LARGE SCALE GENOMIC DNA]</scope>
    <source>
        <strain evidence="2">DSM 24536</strain>
    </source>
</reference>
<dbReference type="EMBL" id="FNHH01000023">
    <property type="protein sequence ID" value="SDM77574.1"/>
    <property type="molecule type" value="Genomic_DNA"/>
</dbReference>
<dbReference type="AlphaFoldDB" id="A0A1G9VZ93"/>
<sequence>MRLYICLFSAFPFFPLAINYRVEIPFLHLNALILTKKTANRPKVQLDLIEFGKNMKIIEEEGPKQ</sequence>
<keyword evidence="2" id="KW-1185">Reference proteome</keyword>
<dbReference type="Proteomes" id="UP000199226">
    <property type="component" value="Unassembled WGS sequence"/>
</dbReference>
<proteinExistence type="predicted"/>
<gene>
    <name evidence="1" type="ORF">SAMN05421813_12314</name>
</gene>
<evidence type="ECO:0000313" key="2">
    <source>
        <dbReference type="Proteomes" id="UP000199226"/>
    </source>
</evidence>
<protein>
    <submittedName>
        <fullName evidence="1">Uncharacterized protein</fullName>
    </submittedName>
</protein>
<organism evidence="1 2">
    <name type="scientific">Daejeonella rubra</name>
    <dbReference type="NCBI Taxonomy" id="990371"/>
    <lineage>
        <taxon>Bacteria</taxon>
        <taxon>Pseudomonadati</taxon>
        <taxon>Bacteroidota</taxon>
        <taxon>Sphingobacteriia</taxon>
        <taxon>Sphingobacteriales</taxon>
        <taxon>Sphingobacteriaceae</taxon>
        <taxon>Daejeonella</taxon>
    </lineage>
</organism>
<accession>A0A1G9VZ93</accession>
<name>A0A1G9VZ93_9SPHI</name>
<evidence type="ECO:0000313" key="1">
    <source>
        <dbReference type="EMBL" id="SDM77574.1"/>
    </source>
</evidence>